<sequence length="440" mass="45723">MLTAVPAAAGDPTGVAALKADPGKAVDFVWVLLCGFLVMFMQAGFACVESGFCRSKNVTNLLAKNLMDFVVGSLAYWAVGYGVMMGADRLGLFGTSGFFLAGDGYDVDTYLGFFWQMVFAATAATIVSGAVAERLKFQAYLGYAAAVCLVIYPVYGHWAWGGGWLTKLPFGVGFADFAGSGVVHAVGGVVGLAGAMVLGPRFGKYDKNGRPRAIPGHSLTLAALGTFILWFGWFGFNPGSTFSAHHLRIAVIAVNTTLAASAASLVAMLVVLARTGKFDVGMSLNGALAGLVAITAPCAWVNATSAVIIGAVAGALVVAGVLFLEDRGVDDPVGAVSVHGLNGLWGLVAVGLFADGTYGLYSTEAPFVRGLFFGGGADQLVAQLIGVLALVAWAFSTGWIAFKVLDALIGIRVSPREEIQGLDIIEHGTPAYPEFYTLRS</sequence>
<feature type="transmembrane region" description="Helical" evidence="8">
    <location>
        <begin position="69"/>
        <end position="87"/>
    </location>
</feature>
<dbReference type="NCBIfam" id="TIGR00836">
    <property type="entry name" value="amt"/>
    <property type="match status" value="1"/>
</dbReference>
<protein>
    <recommendedName>
        <fullName evidence="8">Ammonium transporter</fullName>
    </recommendedName>
</protein>
<feature type="domain" description="Ammonium transporter AmtB-like" evidence="9">
    <location>
        <begin position="29"/>
        <end position="432"/>
    </location>
</feature>
<reference evidence="10 11" key="1">
    <citation type="submission" date="2020-02" db="EMBL/GenBank/DDBJ databases">
        <title>Comparative genomics of sulfur disproportionating microorganisms.</title>
        <authorList>
            <person name="Ward L.M."/>
            <person name="Bertran E."/>
            <person name="Johnston D.T."/>
        </authorList>
    </citation>
    <scope>NUCLEOTIDE SEQUENCE [LARGE SCALE GENOMIC DNA]</scope>
    <source>
        <strain evidence="10 11">DSM 100025</strain>
    </source>
</reference>
<organism evidence="10 11">
    <name type="scientific">Dissulfurirhabdus thermomarina</name>
    <dbReference type="NCBI Taxonomy" id="1765737"/>
    <lineage>
        <taxon>Bacteria</taxon>
        <taxon>Deltaproteobacteria</taxon>
        <taxon>Dissulfurirhabdaceae</taxon>
        <taxon>Dissulfurirhabdus</taxon>
    </lineage>
</organism>
<dbReference type="GO" id="GO:0005886">
    <property type="term" value="C:plasma membrane"/>
    <property type="evidence" value="ECO:0007669"/>
    <property type="project" value="UniProtKB-SubCell"/>
</dbReference>
<dbReference type="Gene3D" id="1.10.3430.10">
    <property type="entry name" value="Ammonium transporter AmtB like domains"/>
    <property type="match status" value="1"/>
</dbReference>
<dbReference type="GO" id="GO:0097272">
    <property type="term" value="P:ammonium homeostasis"/>
    <property type="evidence" value="ECO:0007669"/>
    <property type="project" value="TreeGrafter"/>
</dbReference>
<comment type="similarity">
    <text evidence="2 8">Belongs to the ammonia transporter channel (TC 1.A.11.2) family.</text>
</comment>
<keyword evidence="3 8" id="KW-0813">Transport</keyword>
<evidence type="ECO:0000313" key="11">
    <source>
        <dbReference type="Proteomes" id="UP000469346"/>
    </source>
</evidence>
<name>A0A6N9TN64_DISTH</name>
<dbReference type="InterPro" id="IPR002229">
    <property type="entry name" value="RhesusRHD"/>
</dbReference>
<dbReference type="InterPro" id="IPR001905">
    <property type="entry name" value="Ammonium_transpt"/>
</dbReference>
<evidence type="ECO:0000256" key="3">
    <source>
        <dbReference type="ARBA" id="ARBA00022448"/>
    </source>
</evidence>
<feature type="transmembrane region" description="Helical" evidence="8">
    <location>
        <begin position="336"/>
        <end position="361"/>
    </location>
</feature>
<evidence type="ECO:0000259" key="9">
    <source>
        <dbReference type="Pfam" id="PF00909"/>
    </source>
</evidence>
<proteinExistence type="inferred from homology"/>
<dbReference type="PANTHER" id="PTHR11730">
    <property type="entry name" value="AMMONIUM TRANSPORTER"/>
    <property type="match status" value="1"/>
</dbReference>
<evidence type="ECO:0000256" key="7">
    <source>
        <dbReference type="ARBA" id="ARBA00023177"/>
    </source>
</evidence>
<evidence type="ECO:0000256" key="6">
    <source>
        <dbReference type="ARBA" id="ARBA00023136"/>
    </source>
</evidence>
<dbReference type="Proteomes" id="UP000469346">
    <property type="component" value="Unassembled WGS sequence"/>
</dbReference>
<dbReference type="InterPro" id="IPR018047">
    <property type="entry name" value="Ammonium_transpt_CS"/>
</dbReference>
<comment type="subcellular location">
    <subcellularLocation>
        <location evidence="8">Cell membrane</location>
        <topology evidence="8">Multi-pass membrane protein</topology>
    </subcellularLocation>
    <subcellularLocation>
        <location evidence="1">Membrane</location>
        <topology evidence="1">Multi-pass membrane protein</topology>
    </subcellularLocation>
</comment>
<feature type="transmembrane region" description="Helical" evidence="8">
    <location>
        <begin position="306"/>
        <end position="324"/>
    </location>
</feature>
<feature type="transmembrane region" description="Helical" evidence="8">
    <location>
        <begin position="28"/>
        <end position="48"/>
    </location>
</feature>
<dbReference type="EMBL" id="JAAGRR010000060">
    <property type="protein sequence ID" value="NDY42488.1"/>
    <property type="molecule type" value="Genomic_DNA"/>
</dbReference>
<evidence type="ECO:0000256" key="4">
    <source>
        <dbReference type="ARBA" id="ARBA00022692"/>
    </source>
</evidence>
<dbReference type="Pfam" id="PF00909">
    <property type="entry name" value="Ammonium_transp"/>
    <property type="match status" value="1"/>
</dbReference>
<dbReference type="AlphaFoldDB" id="A0A6N9TN64"/>
<keyword evidence="11" id="KW-1185">Reference proteome</keyword>
<feature type="transmembrane region" description="Helical" evidence="8">
    <location>
        <begin position="280"/>
        <end position="300"/>
    </location>
</feature>
<keyword evidence="7 8" id="KW-0924">Ammonia transport</keyword>
<dbReference type="RefSeq" id="WP_163298632.1">
    <property type="nucleotide sequence ID" value="NZ_JAAGRR010000060.1"/>
</dbReference>
<evidence type="ECO:0000256" key="8">
    <source>
        <dbReference type="RuleBase" id="RU362002"/>
    </source>
</evidence>
<feature type="transmembrane region" description="Helical" evidence="8">
    <location>
        <begin position="381"/>
        <end position="402"/>
    </location>
</feature>
<feature type="transmembrane region" description="Helical" evidence="8">
    <location>
        <begin position="113"/>
        <end position="132"/>
    </location>
</feature>
<evidence type="ECO:0000313" key="10">
    <source>
        <dbReference type="EMBL" id="NDY42488.1"/>
    </source>
</evidence>
<keyword evidence="5 8" id="KW-1133">Transmembrane helix</keyword>
<accession>A0A6N9TN64</accession>
<dbReference type="InterPro" id="IPR024041">
    <property type="entry name" value="NH4_transpt_AmtB-like_dom"/>
</dbReference>
<gene>
    <name evidence="10" type="primary">amt</name>
    <name evidence="10" type="ORF">G3N55_06480</name>
</gene>
<dbReference type="InterPro" id="IPR029020">
    <property type="entry name" value="Ammonium/urea_transptr"/>
</dbReference>
<feature type="transmembrane region" description="Helical" evidence="8">
    <location>
        <begin position="139"/>
        <end position="158"/>
    </location>
</feature>
<keyword evidence="4 8" id="KW-0812">Transmembrane</keyword>
<dbReference type="GO" id="GO:0008519">
    <property type="term" value="F:ammonium channel activity"/>
    <property type="evidence" value="ECO:0007669"/>
    <property type="project" value="InterPro"/>
</dbReference>
<feature type="transmembrane region" description="Helical" evidence="8">
    <location>
        <begin position="219"/>
        <end position="236"/>
    </location>
</feature>
<comment type="caution">
    <text evidence="10">The sequence shown here is derived from an EMBL/GenBank/DDBJ whole genome shotgun (WGS) entry which is preliminary data.</text>
</comment>
<dbReference type="FunFam" id="1.10.3430.10:FF:000008">
    <property type="entry name" value="Ammonium transporter"/>
    <property type="match status" value="1"/>
</dbReference>
<evidence type="ECO:0000256" key="5">
    <source>
        <dbReference type="ARBA" id="ARBA00022989"/>
    </source>
</evidence>
<dbReference type="PROSITE" id="PS01219">
    <property type="entry name" value="AMMONIUM_TRANSP"/>
    <property type="match status" value="1"/>
</dbReference>
<dbReference type="SUPFAM" id="SSF111352">
    <property type="entry name" value="Ammonium transporter"/>
    <property type="match status" value="1"/>
</dbReference>
<keyword evidence="6 8" id="KW-0472">Membrane</keyword>
<dbReference type="PRINTS" id="PR00342">
    <property type="entry name" value="RHESUSRHD"/>
</dbReference>
<feature type="transmembrane region" description="Helical" evidence="8">
    <location>
        <begin position="248"/>
        <end position="273"/>
    </location>
</feature>
<evidence type="ECO:0000256" key="2">
    <source>
        <dbReference type="ARBA" id="ARBA00005887"/>
    </source>
</evidence>
<evidence type="ECO:0000256" key="1">
    <source>
        <dbReference type="ARBA" id="ARBA00004141"/>
    </source>
</evidence>
<feature type="transmembrane region" description="Helical" evidence="8">
    <location>
        <begin position="178"/>
        <end position="198"/>
    </location>
</feature>
<dbReference type="PANTHER" id="PTHR11730:SF6">
    <property type="entry name" value="AMMONIUM TRANSPORTER"/>
    <property type="match status" value="1"/>
</dbReference>